<sequence>MSLRALTLALAIALGLAGASAAAPDASEPNPWRGKINGYDAYLPDLAKPARAAFINISPVWLPDGEPNWRAAAAEFNSIQLDLPLTYSDPEGNAKKILDTLRAAARRLPNHPEIENLNVVLFGFSVGAAAAGGTASSPLLSNADSRLPPQRVLAVIGLDELDQPPYQAPAWVPQLFLSDPDDGFGGLLTDVEDANPKITHDAFARNLAAKAGAPLTLISQPGHWHGGSVHGYQHRIDFRFLRVWLEEVLKLRLPATPPLAGPALAPDWRNHAGWLGTYDVAVRTSTQPWGDGERMVNVAISPRDGYHDPRPFIWLPSERAAKVWRAYAATGNMPPLTPDEPMTPLGAFIRPGSDPTAKVNDAMAAVSSDPGAAAALPSVNCGFGGVGADASVLVAFDRAIKAGEAASEGVAAVDAPPEFWSNVMIIRLKSLASAGRLKLTLSKLTPADGGQPVDAVVTASCR</sequence>
<feature type="chain" id="PRO_5032968678" description="Alpha/beta hydrolase" evidence="1">
    <location>
        <begin position="22"/>
        <end position="462"/>
    </location>
</feature>
<evidence type="ECO:0000313" key="3">
    <source>
        <dbReference type="Proteomes" id="UP000485880"/>
    </source>
</evidence>
<feature type="signal peptide" evidence="1">
    <location>
        <begin position="1"/>
        <end position="21"/>
    </location>
</feature>
<dbReference type="AlphaFoldDB" id="A0A8B6M204"/>
<dbReference type="InterPro" id="IPR029058">
    <property type="entry name" value="AB_hydrolase_fold"/>
</dbReference>
<dbReference type="SUPFAM" id="SSF53474">
    <property type="entry name" value="alpha/beta-Hydrolases"/>
    <property type="match status" value="1"/>
</dbReference>
<dbReference type="RefSeq" id="WP_174510885.1">
    <property type="nucleotide sequence ID" value="NZ_CABFMQ020000001.1"/>
</dbReference>
<evidence type="ECO:0000256" key="1">
    <source>
        <dbReference type="SAM" id="SignalP"/>
    </source>
</evidence>
<gene>
    <name evidence="2" type="ORF">MPC4_10220</name>
</gene>
<protein>
    <recommendedName>
        <fullName evidence="4">Alpha/beta hydrolase</fullName>
    </recommendedName>
</protein>
<evidence type="ECO:0008006" key="4">
    <source>
        <dbReference type="Google" id="ProtNLM"/>
    </source>
</evidence>
<keyword evidence="1" id="KW-0732">Signal</keyword>
<reference evidence="2 3" key="1">
    <citation type="submission" date="2019-05" db="EMBL/GenBank/DDBJ databases">
        <authorList>
            <person name="Farhan Ul Haque M."/>
        </authorList>
    </citation>
    <scope>NUCLEOTIDE SEQUENCE [LARGE SCALE GENOMIC DNA]</scope>
    <source>
        <strain evidence="2">2</strain>
    </source>
</reference>
<dbReference type="Gene3D" id="3.40.50.1820">
    <property type="entry name" value="alpha/beta hydrolase"/>
    <property type="match status" value="1"/>
</dbReference>
<comment type="caution">
    <text evidence="2">The sequence shown here is derived from an EMBL/GenBank/DDBJ whole genome shotgun (WGS) entry which is preliminary data.</text>
</comment>
<proteinExistence type="predicted"/>
<evidence type="ECO:0000313" key="2">
    <source>
        <dbReference type="EMBL" id="VTZ48270.1"/>
    </source>
</evidence>
<dbReference type="EMBL" id="CABFMQ020000001">
    <property type="protein sequence ID" value="VTZ48270.1"/>
    <property type="molecule type" value="Genomic_DNA"/>
</dbReference>
<keyword evidence="3" id="KW-1185">Reference proteome</keyword>
<accession>A0A8B6M204</accession>
<dbReference type="Proteomes" id="UP000485880">
    <property type="component" value="Unassembled WGS sequence"/>
</dbReference>
<name>A0A8B6M204_METTU</name>
<organism evidence="2 3">
    <name type="scientific">Methylocella tundrae</name>
    <dbReference type="NCBI Taxonomy" id="227605"/>
    <lineage>
        <taxon>Bacteria</taxon>
        <taxon>Pseudomonadati</taxon>
        <taxon>Pseudomonadota</taxon>
        <taxon>Alphaproteobacteria</taxon>
        <taxon>Hyphomicrobiales</taxon>
        <taxon>Beijerinckiaceae</taxon>
        <taxon>Methylocella</taxon>
    </lineage>
</organism>